<reference evidence="1 2" key="1">
    <citation type="submission" date="2019-07" db="EMBL/GenBank/DDBJ databases">
        <authorList>
            <person name="Hibberd C M."/>
            <person name="Gehrig L. J."/>
            <person name="Chang H.-W."/>
            <person name="Venkatesh S."/>
        </authorList>
    </citation>
    <scope>NUCLEOTIDE SEQUENCE [LARGE SCALE GENOMIC DNA]</scope>
    <source>
        <strain evidence="1">Streptococcus_constellatus_SS_Bg39</strain>
    </source>
</reference>
<sequence>MITRKMNTRITIFKKIGGQNEDGEVIDSLKVDVLTCWAEVQRTSVKDFKAGGKTYVGELAQNGQKPLESFKDIKVFLIRYMPKLPFDNSMYINFNDFEYKITEIEVDYASKDIIMIKGERVS</sequence>
<dbReference type="EMBL" id="CABHMZ010000037">
    <property type="protein sequence ID" value="VUX13743.1"/>
    <property type="molecule type" value="Genomic_DNA"/>
</dbReference>
<proteinExistence type="predicted"/>
<dbReference type="AlphaFoldDB" id="A0A564U2N2"/>
<dbReference type="Pfam" id="PF05521">
    <property type="entry name" value="Phage_HCP"/>
    <property type="match status" value="1"/>
</dbReference>
<organism evidence="1 2">
    <name type="scientific">Streptococcus constellatus</name>
    <dbReference type="NCBI Taxonomy" id="76860"/>
    <lineage>
        <taxon>Bacteria</taxon>
        <taxon>Bacillati</taxon>
        <taxon>Bacillota</taxon>
        <taxon>Bacilli</taxon>
        <taxon>Lactobacillales</taxon>
        <taxon>Streptococcaceae</taxon>
        <taxon>Streptococcus</taxon>
        <taxon>Streptococcus anginosus group</taxon>
    </lineage>
</organism>
<name>A0A564U2N2_STRCV</name>
<dbReference type="InterPro" id="IPR038666">
    <property type="entry name" value="SSP1_head-tail_sf"/>
</dbReference>
<protein>
    <submittedName>
        <fullName evidence="1">Phage head-tail joining protein</fullName>
    </submittedName>
</protein>
<dbReference type="Gene3D" id="2.40.10.270">
    <property type="entry name" value="Bacteriophage SPP1 head-tail adaptor protein"/>
    <property type="match status" value="1"/>
</dbReference>
<dbReference type="OrthoDB" id="2200096at2"/>
<dbReference type="InterPro" id="IPR008767">
    <property type="entry name" value="Phage_SPP1_head-tail_adaptor"/>
</dbReference>
<dbReference type="Proteomes" id="UP000385544">
    <property type="component" value="Unassembled WGS sequence"/>
</dbReference>
<evidence type="ECO:0000313" key="2">
    <source>
        <dbReference type="Proteomes" id="UP000385544"/>
    </source>
</evidence>
<accession>A0A564U2N2</accession>
<evidence type="ECO:0000313" key="1">
    <source>
        <dbReference type="EMBL" id="VUX13743.1"/>
    </source>
</evidence>
<dbReference type="RefSeq" id="WP_144211251.1">
    <property type="nucleotide sequence ID" value="NZ_CABHMZ010000037.1"/>
</dbReference>
<gene>
    <name evidence="1" type="ORF">SCSS39_00208</name>
</gene>